<evidence type="ECO:0000259" key="6">
    <source>
        <dbReference type="PROSITE" id="PS50011"/>
    </source>
</evidence>
<comment type="function">
    <text evidence="4">Regulates COPI-mediated retrograde protein traffic at the interface between the Golgi apparatus and the endoplasmic reticulum. Involved in the maintenance of the Golgi apparatus morphology.</text>
</comment>
<feature type="compositionally biased region" description="Basic and acidic residues" evidence="5">
    <location>
        <begin position="814"/>
        <end position="840"/>
    </location>
</feature>
<dbReference type="Gene3D" id="1.25.10.10">
    <property type="entry name" value="Leucine-rich Repeat Variant"/>
    <property type="match status" value="1"/>
</dbReference>
<proteinExistence type="inferred from homology"/>
<sequence length="852" mass="94124">MWGLFSRDPIKDFNYDIGEKILGLEDKSLWTLYNGKKKGSGEAVSIFAFEVKGANESLVQTAKGATKRLKTLRHPNVVTFLDSVETDKVIYLATEPITPLEIYLQNNSESHNELAISWGLHQIVKGLAFLVNDCNLIHNNVCMASIFVDAAGEWKLGGVDYMYPAQGPDSVPPTKILPSLQKYDPPEKTEGKKIQGNKWASDMWGLGCLIWEVFNGTLPRTSSLKSLGMIPKNLISNYCELVSANPKSRPNPGNLLEECRKKGGFMNNSFVETMLFLEEIQIKDQSEKNKFLAGLTPSLDSFPPQMCRNKILPQLLNAFEYGNAGSSVLPSMLKIGKHLDKDEYQRKIVPCVVKLFSSTDRSTRVSLLQQIEFFVEHLSSAVVNDQIFPHILGGFMDTNPMVRESTVKAMLHLACKLNYKNLNEELMKHFARLQAKDDQGGIRTNTTVCLGKIACNLYPSIRQKILISAFLRALKDPFPPARQAGILAMAATQNYYHMAEVANRLLPALCTMTRDVEKTVRDQAFRAIKGFLDKLEKLSENPELLEEMEHEVMAGGSASAMLASGWAGWAVSGMTSLTSKIYSATKPRPSSVHSADIKPNTDVMQQKKQDASDIKTPSSTGGTGKDRLHTVQDDEPAEQSGGWDEEGWGDIEEVQPDPTSKISNARTSGTTDVDGWDDDDNWGSIDDTGMENNKYPSTSASKKSTGPSEDSWGDEFAPVEGGLATASQYNWGGGDKEEEFFSSLITTNKVSAQSSSARAAALRESPARSTFKSSSKPEEAEEKPISNMSGGWEDAGGGWDAEDWVTASVEDSEAERKKRDREEKRLQRQKEMQEKREARKGGGAMKLGAKKL</sequence>
<name>A0A2T7NYG2_POMCA</name>
<dbReference type="InterPro" id="IPR016024">
    <property type="entry name" value="ARM-type_fold"/>
</dbReference>
<feature type="compositionally biased region" description="Acidic residues" evidence="5">
    <location>
        <begin position="633"/>
        <end position="655"/>
    </location>
</feature>
<dbReference type="AlphaFoldDB" id="A0A2T7NYG2"/>
<dbReference type="GO" id="GO:0004672">
    <property type="term" value="F:protein kinase activity"/>
    <property type="evidence" value="ECO:0007669"/>
    <property type="project" value="InterPro"/>
</dbReference>
<dbReference type="GO" id="GO:0005524">
    <property type="term" value="F:ATP binding"/>
    <property type="evidence" value="ECO:0007669"/>
    <property type="project" value="InterPro"/>
</dbReference>
<feature type="region of interest" description="Disordered" evidence="5">
    <location>
        <begin position="749"/>
        <end position="852"/>
    </location>
</feature>
<evidence type="ECO:0000313" key="8">
    <source>
        <dbReference type="Proteomes" id="UP000245119"/>
    </source>
</evidence>
<dbReference type="Proteomes" id="UP000245119">
    <property type="component" value="Linkage Group LG8"/>
</dbReference>
<gene>
    <name evidence="7" type="ORF">C0Q70_13888</name>
</gene>
<feature type="domain" description="Protein kinase" evidence="6">
    <location>
        <begin position="18"/>
        <end position="271"/>
    </location>
</feature>
<dbReference type="InterPro" id="IPR051177">
    <property type="entry name" value="CIK-Related_Protein"/>
</dbReference>
<evidence type="ECO:0000256" key="3">
    <source>
        <dbReference type="ARBA" id="ARBA00042347"/>
    </source>
</evidence>
<dbReference type="OMA" id="NDTSWAG"/>
<feature type="region of interest" description="Disordered" evidence="5">
    <location>
        <begin position="583"/>
        <end position="719"/>
    </location>
</feature>
<dbReference type="InterPro" id="IPR011989">
    <property type="entry name" value="ARM-like"/>
</dbReference>
<protein>
    <recommendedName>
        <fullName evidence="2">N-terminal kinase-like protein</fullName>
    </recommendedName>
    <alternativeName>
        <fullName evidence="3">SCY1-like protein 1</fullName>
    </alternativeName>
</protein>
<evidence type="ECO:0000313" key="7">
    <source>
        <dbReference type="EMBL" id="PVD26218.1"/>
    </source>
</evidence>
<evidence type="ECO:0000256" key="2">
    <source>
        <dbReference type="ARBA" id="ARBA00040972"/>
    </source>
</evidence>
<dbReference type="PANTHER" id="PTHR12984:SF3">
    <property type="entry name" value="N-TERMINAL KINASE-LIKE PROTEIN"/>
    <property type="match status" value="1"/>
</dbReference>
<dbReference type="Gene3D" id="3.30.200.20">
    <property type="entry name" value="Phosphorylase Kinase, domain 1"/>
    <property type="match status" value="1"/>
</dbReference>
<keyword evidence="8" id="KW-1185">Reference proteome</keyword>
<accession>A0A2T7NYG2</accession>
<dbReference type="PANTHER" id="PTHR12984">
    <property type="entry name" value="SCY1-RELATED S/T PROTEIN KINASE-LIKE"/>
    <property type="match status" value="1"/>
</dbReference>
<dbReference type="EMBL" id="PZQS01000008">
    <property type="protein sequence ID" value="PVD26218.1"/>
    <property type="molecule type" value="Genomic_DNA"/>
</dbReference>
<feature type="compositionally biased region" description="Polar residues" evidence="5">
    <location>
        <begin position="690"/>
        <end position="708"/>
    </location>
</feature>
<dbReference type="InterPro" id="IPR011009">
    <property type="entry name" value="Kinase-like_dom_sf"/>
</dbReference>
<evidence type="ECO:0000256" key="1">
    <source>
        <dbReference type="ARBA" id="ARBA00038349"/>
    </source>
</evidence>
<comment type="similarity">
    <text evidence="1">Belongs to the protein kinase superfamily.</text>
</comment>
<dbReference type="InterPro" id="IPR000719">
    <property type="entry name" value="Prot_kinase_dom"/>
</dbReference>
<dbReference type="Pfam" id="PF00069">
    <property type="entry name" value="Pkinase"/>
    <property type="match status" value="1"/>
</dbReference>
<dbReference type="Gene3D" id="1.10.510.10">
    <property type="entry name" value="Transferase(Phosphotransferase) domain 1"/>
    <property type="match status" value="1"/>
</dbReference>
<organism evidence="7 8">
    <name type="scientific">Pomacea canaliculata</name>
    <name type="common">Golden apple snail</name>
    <dbReference type="NCBI Taxonomy" id="400727"/>
    <lineage>
        <taxon>Eukaryota</taxon>
        <taxon>Metazoa</taxon>
        <taxon>Spiralia</taxon>
        <taxon>Lophotrochozoa</taxon>
        <taxon>Mollusca</taxon>
        <taxon>Gastropoda</taxon>
        <taxon>Caenogastropoda</taxon>
        <taxon>Architaenioglossa</taxon>
        <taxon>Ampullarioidea</taxon>
        <taxon>Ampullariidae</taxon>
        <taxon>Pomacea</taxon>
    </lineage>
</organism>
<dbReference type="SUPFAM" id="SSF56112">
    <property type="entry name" value="Protein kinase-like (PK-like)"/>
    <property type="match status" value="1"/>
</dbReference>
<feature type="compositionally biased region" description="Low complexity" evidence="5">
    <location>
        <begin position="751"/>
        <end position="774"/>
    </location>
</feature>
<dbReference type="OrthoDB" id="447103at2759"/>
<reference evidence="7 8" key="1">
    <citation type="submission" date="2018-04" db="EMBL/GenBank/DDBJ databases">
        <title>The genome of golden apple snail Pomacea canaliculata provides insight into stress tolerance and invasive adaptation.</title>
        <authorList>
            <person name="Liu C."/>
            <person name="Liu B."/>
            <person name="Ren Y."/>
            <person name="Zhang Y."/>
            <person name="Wang H."/>
            <person name="Li S."/>
            <person name="Jiang F."/>
            <person name="Yin L."/>
            <person name="Zhang G."/>
            <person name="Qian W."/>
            <person name="Fan W."/>
        </authorList>
    </citation>
    <scope>NUCLEOTIDE SEQUENCE [LARGE SCALE GENOMIC DNA]</scope>
    <source>
        <strain evidence="7">SZHN2017</strain>
        <tissue evidence="7">Muscle</tissue>
    </source>
</reference>
<dbReference type="SUPFAM" id="SSF48371">
    <property type="entry name" value="ARM repeat"/>
    <property type="match status" value="1"/>
</dbReference>
<evidence type="ECO:0000256" key="5">
    <source>
        <dbReference type="SAM" id="MobiDB-lite"/>
    </source>
</evidence>
<comment type="caution">
    <text evidence="7">The sequence shown here is derived from an EMBL/GenBank/DDBJ whole genome shotgun (WGS) entry which is preliminary data.</text>
</comment>
<dbReference type="SMART" id="SM00220">
    <property type="entry name" value="S_TKc"/>
    <property type="match status" value="1"/>
</dbReference>
<feature type="compositionally biased region" description="Polar residues" evidence="5">
    <location>
        <begin position="657"/>
        <end position="666"/>
    </location>
</feature>
<evidence type="ECO:0000256" key="4">
    <source>
        <dbReference type="ARBA" id="ARBA00056114"/>
    </source>
</evidence>
<feature type="compositionally biased region" description="Basic and acidic residues" evidence="5">
    <location>
        <begin position="775"/>
        <end position="784"/>
    </location>
</feature>
<dbReference type="PROSITE" id="PS50011">
    <property type="entry name" value="PROTEIN_KINASE_DOM"/>
    <property type="match status" value="1"/>
</dbReference>
<dbReference type="STRING" id="400727.A0A2T7NYG2"/>